<name>A0ABM8Z6T2_9LACO</name>
<reference evidence="7 8" key="1">
    <citation type="submission" date="2021-11" db="EMBL/GenBank/DDBJ databases">
        <authorList>
            <person name="Depoorter E."/>
        </authorList>
    </citation>
    <scope>NUCLEOTIDE SEQUENCE [LARGE SCALE GENOMIC DNA]</scope>
    <source>
        <strain evidence="7 8">LMG 24289</strain>
    </source>
</reference>
<sequence length="258" mass="27732">MKKYTGYLIDLDGTIYQGTDRIEGAQAFIAKLNAQQINYLFLTNNSTKTPTMVAEFLTTVHGIPTSAEQIYTSAMATADYLVNNLSLGAGTRVFAIGEVGLKRALTDAGYIVTDEQPDVVVVGMDTQVTYAKFEQAALAIRNGAIYVATNLDTNIPNERGLVPGAGSLNALVTTATGIKPLAIGKPNAQIVNLALTRMKIQSTEALLVGDNYFTDIMAGINAQVDTLMTYTGISTRAEVAEYAQAPTYEVENLNDWQV</sequence>
<dbReference type="SFLD" id="SFLDS00003">
    <property type="entry name" value="Haloacid_Dehalogenase"/>
    <property type="match status" value="1"/>
</dbReference>
<comment type="function">
    <text evidence="6">Catalyzes the dephosphorylation of 2-6 carbon acid sugars in vitro.</text>
</comment>
<dbReference type="Proteomes" id="UP000789707">
    <property type="component" value="Unassembled WGS sequence"/>
</dbReference>
<dbReference type="Pfam" id="PF13242">
    <property type="entry name" value="Hydrolase_like"/>
    <property type="match status" value="1"/>
</dbReference>
<dbReference type="InterPro" id="IPR023214">
    <property type="entry name" value="HAD_sf"/>
</dbReference>
<evidence type="ECO:0000256" key="5">
    <source>
        <dbReference type="ARBA" id="ARBA00022842"/>
    </source>
</evidence>
<proteinExistence type="inferred from homology"/>
<protein>
    <recommendedName>
        <fullName evidence="6">Acid sugar phosphatase</fullName>
        <ecNumber evidence="6">3.1.3.-</ecNumber>
    </recommendedName>
</protein>
<keyword evidence="5 6" id="KW-0460">Magnesium</keyword>
<keyword evidence="8" id="KW-1185">Reference proteome</keyword>
<dbReference type="SFLD" id="SFLDG01139">
    <property type="entry name" value="C2.A:_Pyridoxal_Phosphate_Phos"/>
    <property type="match status" value="1"/>
</dbReference>
<dbReference type="PIRSF" id="PIRSF000915">
    <property type="entry name" value="PGP-type_phosphatase"/>
    <property type="match status" value="1"/>
</dbReference>
<dbReference type="EMBL" id="CAKKNS010000006">
    <property type="protein sequence ID" value="CAH0417113.1"/>
    <property type="molecule type" value="Genomic_DNA"/>
</dbReference>
<comment type="caution">
    <text evidence="7">The sequence shown here is derived from an EMBL/GenBank/DDBJ whole genome shotgun (WGS) entry which is preliminary data.</text>
</comment>
<dbReference type="RefSeq" id="WP_230097146.1">
    <property type="nucleotide sequence ID" value="NZ_CAKKNS010000006.1"/>
</dbReference>
<dbReference type="PANTHER" id="PTHR19288:SF46">
    <property type="entry name" value="HALOACID DEHALOGENASE-LIKE HYDROLASE DOMAIN-CONTAINING PROTEIN 2"/>
    <property type="match status" value="1"/>
</dbReference>
<keyword evidence="4 7" id="KW-0378">Hydrolase</keyword>
<evidence type="ECO:0000256" key="3">
    <source>
        <dbReference type="ARBA" id="ARBA00022723"/>
    </source>
</evidence>
<keyword evidence="7" id="KW-0808">Transferase</keyword>
<keyword evidence="3 6" id="KW-0479">Metal-binding</keyword>
<dbReference type="GO" id="GO:0016787">
    <property type="term" value="F:hydrolase activity"/>
    <property type="evidence" value="ECO:0007669"/>
    <property type="project" value="UniProtKB-KW"/>
</dbReference>
<evidence type="ECO:0000256" key="6">
    <source>
        <dbReference type="PIRNR" id="PIRNR000915"/>
    </source>
</evidence>
<accession>A0ABM8Z6T2</accession>
<evidence type="ECO:0000256" key="4">
    <source>
        <dbReference type="ARBA" id="ARBA00022801"/>
    </source>
</evidence>
<comment type="cofactor">
    <cofactor evidence="1 6">
        <name>Mg(2+)</name>
        <dbReference type="ChEBI" id="CHEBI:18420"/>
    </cofactor>
</comment>
<dbReference type="EC" id="3.1.3.-" evidence="6"/>
<evidence type="ECO:0000313" key="8">
    <source>
        <dbReference type="Proteomes" id="UP000789707"/>
    </source>
</evidence>
<dbReference type="Gene3D" id="3.40.50.1000">
    <property type="entry name" value="HAD superfamily/HAD-like"/>
    <property type="match status" value="2"/>
</dbReference>
<dbReference type="NCBIfam" id="TIGR01460">
    <property type="entry name" value="HAD-SF-IIA"/>
    <property type="match status" value="1"/>
</dbReference>
<dbReference type="GO" id="GO:0016740">
    <property type="term" value="F:transferase activity"/>
    <property type="evidence" value="ECO:0007669"/>
    <property type="project" value="UniProtKB-KW"/>
</dbReference>
<dbReference type="Pfam" id="PF13344">
    <property type="entry name" value="Hydrolase_6"/>
    <property type="match status" value="1"/>
</dbReference>
<dbReference type="PANTHER" id="PTHR19288">
    <property type="entry name" value="4-NITROPHENYLPHOSPHATASE-RELATED"/>
    <property type="match status" value="1"/>
</dbReference>
<dbReference type="CDD" id="cd07530">
    <property type="entry name" value="HAD_Pase_UmpH-like"/>
    <property type="match status" value="1"/>
</dbReference>
<evidence type="ECO:0000256" key="1">
    <source>
        <dbReference type="ARBA" id="ARBA00001946"/>
    </source>
</evidence>
<dbReference type="InterPro" id="IPR006354">
    <property type="entry name" value="HAD-SF_hydro_IIA_hyp1"/>
</dbReference>
<dbReference type="InterPro" id="IPR006357">
    <property type="entry name" value="HAD-SF_hydro_IIA"/>
</dbReference>
<evidence type="ECO:0000256" key="2">
    <source>
        <dbReference type="ARBA" id="ARBA00006696"/>
    </source>
</evidence>
<comment type="similarity">
    <text evidence="2 6">Belongs to the HAD-like hydrolase superfamily. NagD family.</text>
</comment>
<evidence type="ECO:0000313" key="7">
    <source>
        <dbReference type="EMBL" id="CAH0417113.1"/>
    </source>
</evidence>
<gene>
    <name evidence="7" type="primary">yutF</name>
    <name evidence="7" type="ORF">WFA24289_01430</name>
</gene>
<dbReference type="NCBIfam" id="TIGR01457">
    <property type="entry name" value="HAD-SF-IIA-hyp2"/>
    <property type="match status" value="1"/>
</dbReference>
<dbReference type="SUPFAM" id="SSF56784">
    <property type="entry name" value="HAD-like"/>
    <property type="match status" value="1"/>
</dbReference>
<organism evidence="7 8">
    <name type="scientific">Periweissella fabaria</name>
    <dbReference type="NCBI Taxonomy" id="546157"/>
    <lineage>
        <taxon>Bacteria</taxon>
        <taxon>Bacillati</taxon>
        <taxon>Bacillota</taxon>
        <taxon>Bacilli</taxon>
        <taxon>Lactobacillales</taxon>
        <taxon>Lactobacillaceae</taxon>
        <taxon>Periweissella</taxon>
    </lineage>
</organism>
<dbReference type="InterPro" id="IPR036412">
    <property type="entry name" value="HAD-like_sf"/>
</dbReference>